<evidence type="ECO:0000256" key="1">
    <source>
        <dbReference type="ARBA" id="ARBA00004365"/>
    </source>
</evidence>
<dbReference type="SUPFAM" id="SSF64518">
    <property type="entry name" value="Phase 1 flagellin"/>
    <property type="match status" value="1"/>
</dbReference>
<gene>
    <name evidence="9" type="primary">flgK</name>
    <name evidence="9" type="ORF">GCM10010833_04090</name>
</gene>
<keyword evidence="5" id="KW-0964">Secreted</keyword>
<dbReference type="PANTHER" id="PTHR30033">
    <property type="entry name" value="FLAGELLAR HOOK-ASSOCIATED PROTEIN 1"/>
    <property type="match status" value="1"/>
</dbReference>
<sequence length="443" mass="46505">MSDLLSIGRSGLKAYARSMETVSHNIANAENPDYVRRSTLLSDATVSGKLNPLYANQSGLNGVRIVSTTRSSDDFLETQVRQTGASRIRTEIQTGWMERIETNLNNAGSNVGTRLNSFFGRGEELAAAPFDNALRLTFVAEIDAVVDSFKRTSRNLQLTSEQVVQTAELDALTLNSALNNLNELNLNITRTPVGTDAHAGLLDARDSMLAVITEKLDATISLSGNGTATVTYDGQTLAGVNIAAEVTVATNADGSLGILINGNPARSPSNGSLAGLSRAGSTVQTRIAEIEALARQFVDDVNAWNANGVTAAGTPGPPLVTMTGGVATLATTTSAIADIAAASADGTPNGNLLKLTGLRTTDGVETRWNNFMAGHATALASIRSEAAAASALDSSARKQRDSVSLVELDREAADLIRLQQAYEASARVIQVAREALQSILSIF</sequence>
<comment type="caution">
    <text evidence="9">The sequence shown here is derived from an EMBL/GenBank/DDBJ whole genome shotgun (WGS) entry which is preliminary data.</text>
</comment>
<keyword evidence="9" id="KW-0969">Cilium</keyword>
<feature type="domain" description="Flagellar hook-associated protein FlgK helical" evidence="8">
    <location>
        <begin position="97"/>
        <end position="318"/>
    </location>
</feature>
<reference evidence="10" key="1">
    <citation type="journal article" date="2019" name="Int. J. Syst. Evol. Microbiol.">
        <title>The Global Catalogue of Microorganisms (GCM) 10K type strain sequencing project: providing services to taxonomists for standard genome sequencing and annotation.</title>
        <authorList>
            <consortium name="The Broad Institute Genomics Platform"/>
            <consortium name="The Broad Institute Genome Sequencing Center for Infectious Disease"/>
            <person name="Wu L."/>
            <person name="Ma J."/>
        </authorList>
    </citation>
    <scope>NUCLEOTIDE SEQUENCE [LARGE SCALE GENOMIC DNA]</scope>
    <source>
        <strain evidence="10">CGMCC 1.12851</strain>
    </source>
</reference>
<keyword evidence="10" id="KW-1185">Reference proteome</keyword>
<evidence type="ECO:0000256" key="6">
    <source>
        <dbReference type="ARBA" id="ARBA00023143"/>
    </source>
</evidence>
<keyword evidence="9" id="KW-0966">Cell projection</keyword>
<evidence type="ECO:0000256" key="4">
    <source>
        <dbReference type="ARBA" id="ARBA00016244"/>
    </source>
</evidence>
<protein>
    <recommendedName>
        <fullName evidence="4">Flagellar hook-associated protein 1</fullName>
    </recommendedName>
</protein>
<feature type="domain" description="Flagellar basal-body/hook protein C-terminal" evidence="7">
    <location>
        <begin position="406"/>
        <end position="441"/>
    </location>
</feature>
<keyword evidence="6" id="KW-0975">Bacterial flagellum</keyword>
<dbReference type="Pfam" id="PF22638">
    <property type="entry name" value="FlgK_D1"/>
    <property type="match status" value="1"/>
</dbReference>
<dbReference type="InterPro" id="IPR053927">
    <property type="entry name" value="FlgK_helical"/>
</dbReference>
<evidence type="ECO:0000256" key="2">
    <source>
        <dbReference type="ARBA" id="ARBA00004613"/>
    </source>
</evidence>
<keyword evidence="9" id="KW-0282">Flagellum</keyword>
<dbReference type="Proteomes" id="UP000614261">
    <property type="component" value="Unassembled WGS sequence"/>
</dbReference>
<evidence type="ECO:0000313" key="9">
    <source>
        <dbReference type="EMBL" id="GGB52570.1"/>
    </source>
</evidence>
<dbReference type="NCBIfam" id="TIGR02492">
    <property type="entry name" value="flgK_ends"/>
    <property type="match status" value="1"/>
</dbReference>
<evidence type="ECO:0000313" key="10">
    <source>
        <dbReference type="Proteomes" id="UP000614261"/>
    </source>
</evidence>
<comment type="subcellular location">
    <subcellularLocation>
        <location evidence="1">Bacterial flagellum</location>
    </subcellularLocation>
    <subcellularLocation>
        <location evidence="2">Secreted</location>
    </subcellularLocation>
</comment>
<dbReference type="Pfam" id="PF06429">
    <property type="entry name" value="Flg_bbr_C"/>
    <property type="match status" value="1"/>
</dbReference>
<dbReference type="InterPro" id="IPR002371">
    <property type="entry name" value="FlgK"/>
</dbReference>
<evidence type="ECO:0000256" key="3">
    <source>
        <dbReference type="ARBA" id="ARBA00009677"/>
    </source>
</evidence>
<organism evidence="9 10">
    <name type="scientific">Blastomonas aquatica</name>
    <dbReference type="NCBI Taxonomy" id="1510276"/>
    <lineage>
        <taxon>Bacteria</taxon>
        <taxon>Pseudomonadati</taxon>
        <taxon>Pseudomonadota</taxon>
        <taxon>Alphaproteobacteria</taxon>
        <taxon>Sphingomonadales</taxon>
        <taxon>Sphingomonadaceae</taxon>
        <taxon>Blastomonas</taxon>
    </lineage>
</organism>
<proteinExistence type="inferred from homology"/>
<evidence type="ECO:0000256" key="5">
    <source>
        <dbReference type="ARBA" id="ARBA00022525"/>
    </source>
</evidence>
<evidence type="ECO:0000259" key="8">
    <source>
        <dbReference type="Pfam" id="PF22638"/>
    </source>
</evidence>
<name>A0ABQ1IW52_9SPHN</name>
<evidence type="ECO:0000259" key="7">
    <source>
        <dbReference type="Pfam" id="PF06429"/>
    </source>
</evidence>
<dbReference type="EMBL" id="BMGD01000001">
    <property type="protein sequence ID" value="GGB52570.1"/>
    <property type="molecule type" value="Genomic_DNA"/>
</dbReference>
<dbReference type="RefSeq" id="WP_188512685.1">
    <property type="nucleotide sequence ID" value="NZ_BMGD01000001.1"/>
</dbReference>
<dbReference type="InterPro" id="IPR010930">
    <property type="entry name" value="Flg_bb/hook_C_dom"/>
</dbReference>
<accession>A0ABQ1IW52</accession>
<comment type="similarity">
    <text evidence="3">Belongs to the flagella basal body rod proteins family.</text>
</comment>
<dbReference type="PANTHER" id="PTHR30033:SF2">
    <property type="entry name" value="FLAGELLAR HOOK PROTEIN"/>
    <property type="match status" value="1"/>
</dbReference>